<dbReference type="InterPro" id="IPR024618">
    <property type="entry name" value="DUF3857"/>
</dbReference>
<reference evidence="2 3" key="1">
    <citation type="submission" date="2015-01" db="EMBL/GenBank/DDBJ databases">
        <title>Genome Sequencing of Rickettsiales.</title>
        <authorList>
            <person name="Daugherty S.C."/>
            <person name="Su Q."/>
            <person name="Abolude K."/>
            <person name="Beier-Sexton M."/>
            <person name="Carlyon J.A."/>
            <person name="Carter R."/>
            <person name="Day N.P."/>
            <person name="Dumler S.J."/>
            <person name="Dyachenko V."/>
            <person name="Godinez A."/>
            <person name="Kurtti T.J."/>
            <person name="Lichay M."/>
            <person name="Mullins K.E."/>
            <person name="Ott S."/>
            <person name="Pappas-Brown V."/>
            <person name="Paris D.H."/>
            <person name="Patel P."/>
            <person name="Richards A.L."/>
            <person name="Sadzewicz L."/>
            <person name="Sears K."/>
            <person name="Seidman D."/>
            <person name="Sengamalay N."/>
            <person name="Stenos J."/>
            <person name="Tallon L.J."/>
            <person name="Vincent G."/>
            <person name="Fraser C.M."/>
            <person name="Munderloh U."/>
            <person name="Dunning-Hotopp J.C."/>
        </authorList>
    </citation>
    <scope>NUCLEOTIDE SEQUENCE [LARGE SCALE GENOMIC DNA]</scope>
    <source>
        <strain evidence="2 3">TA716</strain>
    </source>
</reference>
<evidence type="ECO:0000313" key="3">
    <source>
        <dbReference type="Proteomes" id="UP000033671"/>
    </source>
</evidence>
<dbReference type="EMBL" id="LAOA01000017">
    <property type="protein sequence ID" value="KJV76653.1"/>
    <property type="molecule type" value="Genomic_DNA"/>
</dbReference>
<dbReference type="PATRIC" id="fig|1359175.3.peg.978"/>
<dbReference type="Pfam" id="PF12969">
    <property type="entry name" value="DUF3857"/>
    <property type="match status" value="1"/>
</dbReference>
<dbReference type="AlphaFoldDB" id="A0A0F3P8N3"/>
<dbReference type="Gene3D" id="3.10.620.30">
    <property type="match status" value="1"/>
</dbReference>
<dbReference type="InterPro" id="IPR038765">
    <property type="entry name" value="Papain-like_cys_pep_sf"/>
</dbReference>
<comment type="caution">
    <text evidence="2">The sequence shown here is derived from an EMBL/GenBank/DDBJ whole genome shotgun (WGS) entry which is preliminary data.</text>
</comment>
<dbReference type="Gene3D" id="2.60.40.3140">
    <property type="match status" value="1"/>
</dbReference>
<evidence type="ECO:0000259" key="1">
    <source>
        <dbReference type="Pfam" id="PF12969"/>
    </source>
</evidence>
<sequence>MIYKIFRTLLQLVLLVIFINHSNAEWQNLDDSAIEIKAYNLDIAIDKDGLEEYSVYMHAKILKEQGRMFFASYRLPYLYRENIDTIKILKAQTILNGKKYNVSADSIEDKPLAATGLDNDIYRQISVTFPKLEIGTEIFLKYKVTSKSPLEGVYSDILGLLPYGYHKKMQININSKLPLNTKINDPYCKLRVNTSTTKINNDEHTSSVKITLLKPLTNMLKNEPKDSVLNEQYNTWVSVSTISKWEKLGDKLSKDYFKVINQPLPKLFAAIAEDAKQYSNYTEQINFVTSAFNEKIQYIPGWRSTNGKFIPRDLIKVMNYEKGDCRDFIVSIAAILKNIGYKVYPALIRAGEIFTAPVLHLPNFYSFDYVILKVIDKDDKIYWIDPCNSLSMANGIFPKIANRMALVLDPERSSYEQVSSIDPKHSQIIHDSTLEIEGNITNWKGAISYIGENSAISLHNKLLYMSQQQIKESFFNDISGIYLEEHNKKNITLPSVNLKLPRIVKDGTIEYEYNTDCQIKKTNAGPVLFASIGYNSVFNNIISVAPKQIGDLFLGAPHTNYNKLVIKNLKLKNIDHLNYIIDTPWIYVERSCKHQGDDTEIISKIVVRQSLIPNNDLKSDVYKKLKDDIEQHFNKTAIVLTE</sequence>
<accession>A0A0F3P8N3</accession>
<proteinExistence type="predicted"/>
<feature type="domain" description="DUF3857" evidence="1">
    <location>
        <begin position="48"/>
        <end position="215"/>
    </location>
</feature>
<dbReference type="SUPFAM" id="SSF54001">
    <property type="entry name" value="Cysteine proteinases"/>
    <property type="match status" value="1"/>
</dbReference>
<gene>
    <name evidence="2" type="ORF">OTSTA716_0684</name>
</gene>
<evidence type="ECO:0000313" key="2">
    <source>
        <dbReference type="EMBL" id="KJV76653.1"/>
    </source>
</evidence>
<protein>
    <recommendedName>
        <fullName evidence="1">DUF3857 domain-containing protein</fullName>
    </recommendedName>
</protein>
<dbReference type="RefSeq" id="WP_045916878.1">
    <property type="nucleotide sequence ID" value="NZ_LAOA01000017.1"/>
</dbReference>
<name>A0A0F3P8N3_ORITS</name>
<organism evidence="2 3">
    <name type="scientific">Orientia tsutsugamushi str. TA716</name>
    <dbReference type="NCBI Taxonomy" id="1359175"/>
    <lineage>
        <taxon>Bacteria</taxon>
        <taxon>Pseudomonadati</taxon>
        <taxon>Pseudomonadota</taxon>
        <taxon>Alphaproteobacteria</taxon>
        <taxon>Rickettsiales</taxon>
        <taxon>Rickettsiaceae</taxon>
        <taxon>Rickettsieae</taxon>
        <taxon>Orientia</taxon>
    </lineage>
</organism>
<dbReference type="Proteomes" id="UP000033671">
    <property type="component" value="Unassembled WGS sequence"/>
</dbReference>